<organism evidence="4 5">
    <name type="scientific">Verruconis gallopava</name>
    <dbReference type="NCBI Taxonomy" id="253628"/>
    <lineage>
        <taxon>Eukaryota</taxon>
        <taxon>Fungi</taxon>
        <taxon>Dikarya</taxon>
        <taxon>Ascomycota</taxon>
        <taxon>Pezizomycotina</taxon>
        <taxon>Dothideomycetes</taxon>
        <taxon>Pleosporomycetidae</taxon>
        <taxon>Venturiales</taxon>
        <taxon>Sympoventuriaceae</taxon>
        <taxon>Verruconis</taxon>
    </lineage>
</organism>
<dbReference type="InterPro" id="IPR029058">
    <property type="entry name" value="AB_hydrolase_fold"/>
</dbReference>
<name>A0A0D1YPS9_9PEZI</name>
<proteinExistence type="predicted"/>
<evidence type="ECO:0000256" key="2">
    <source>
        <dbReference type="ARBA" id="ARBA00023098"/>
    </source>
</evidence>
<keyword evidence="1" id="KW-0442">Lipid degradation</keyword>
<accession>A0A0D1YPS9</accession>
<dbReference type="InterPro" id="IPR000073">
    <property type="entry name" value="AB_hydrolase_1"/>
</dbReference>
<dbReference type="HOGENOM" id="CLU_024238_3_0_1"/>
<dbReference type="InParanoid" id="A0A0D1YPS9"/>
<dbReference type="AlphaFoldDB" id="A0A0D1YPS9"/>
<keyword evidence="5" id="KW-1185">Reference proteome</keyword>
<dbReference type="GeneID" id="27314040"/>
<dbReference type="GO" id="GO:0016042">
    <property type="term" value="P:lipid catabolic process"/>
    <property type="evidence" value="ECO:0007669"/>
    <property type="project" value="UniProtKB-KW"/>
</dbReference>
<protein>
    <recommendedName>
        <fullName evidence="3">AB hydrolase-1 domain-containing protein</fullName>
    </recommendedName>
</protein>
<dbReference type="RefSeq" id="XP_016212491.1">
    <property type="nucleotide sequence ID" value="XM_016359655.1"/>
</dbReference>
<evidence type="ECO:0000313" key="4">
    <source>
        <dbReference type="EMBL" id="KIW02622.1"/>
    </source>
</evidence>
<dbReference type="PANTHER" id="PTHR11005">
    <property type="entry name" value="LYSOSOMAL ACID LIPASE-RELATED"/>
    <property type="match status" value="1"/>
</dbReference>
<dbReference type="Proteomes" id="UP000053259">
    <property type="component" value="Unassembled WGS sequence"/>
</dbReference>
<feature type="domain" description="AB hydrolase-1" evidence="3">
    <location>
        <begin position="1"/>
        <end position="118"/>
    </location>
</feature>
<evidence type="ECO:0000259" key="3">
    <source>
        <dbReference type="Pfam" id="PF00561"/>
    </source>
</evidence>
<evidence type="ECO:0000256" key="1">
    <source>
        <dbReference type="ARBA" id="ARBA00022963"/>
    </source>
</evidence>
<dbReference type="VEuPathDB" id="FungiDB:PV09_06067"/>
<sequence>MIHGLLQSAGAYASTDDHSFAFFFAKQGYDVWLGNNRCGLKPRHRSFKRSDPRMWSWKIREMATMDLPALVEGVLQRTGFEKLALVGHSQGTSQILIALSKHFVPELGEKISVACLLAPAAYSGSLLENPRWFFKGMIMMSPTIWRLCFGRYGFMQPLISAMEILPNRTLGVFGYPMFHYLFDWSDRNWDRDLRDRSFLFAPTYISSEHMRWWIGADGFATQRCILNTRAEAEIDAADDEAIENFLQATNTGGKITDEALARYEEAISRLEADPWFDERVPPLALWIPACDDLVDGKRLLRRLEYGRDPHAQLVHVNVLEDYEHLDVIWGVDSLERVGKEVLKVIWQTIATQDRERCVVPACVTKSESHN</sequence>
<dbReference type="EMBL" id="KN847548">
    <property type="protein sequence ID" value="KIW02622.1"/>
    <property type="molecule type" value="Genomic_DNA"/>
</dbReference>
<reference evidence="4 5" key="1">
    <citation type="submission" date="2015-01" db="EMBL/GenBank/DDBJ databases">
        <title>The Genome Sequence of Ochroconis gallopava CBS43764.</title>
        <authorList>
            <consortium name="The Broad Institute Genomics Platform"/>
            <person name="Cuomo C."/>
            <person name="de Hoog S."/>
            <person name="Gorbushina A."/>
            <person name="Stielow B."/>
            <person name="Teixiera M."/>
            <person name="Abouelleil A."/>
            <person name="Chapman S.B."/>
            <person name="Priest M."/>
            <person name="Young S.K."/>
            <person name="Wortman J."/>
            <person name="Nusbaum C."/>
            <person name="Birren B."/>
        </authorList>
    </citation>
    <scope>NUCLEOTIDE SEQUENCE [LARGE SCALE GENOMIC DNA]</scope>
    <source>
        <strain evidence="4 5">CBS 43764</strain>
    </source>
</reference>
<dbReference type="SUPFAM" id="SSF53474">
    <property type="entry name" value="alpha/beta-Hydrolases"/>
    <property type="match status" value="1"/>
</dbReference>
<keyword evidence="2" id="KW-0443">Lipid metabolism</keyword>
<dbReference type="STRING" id="253628.A0A0D1YPS9"/>
<gene>
    <name evidence="4" type="ORF">PV09_06067</name>
</gene>
<dbReference type="Gene3D" id="3.40.50.1820">
    <property type="entry name" value="alpha/beta hydrolase"/>
    <property type="match status" value="1"/>
</dbReference>
<dbReference type="OrthoDB" id="6130531at2759"/>
<evidence type="ECO:0000313" key="5">
    <source>
        <dbReference type="Proteomes" id="UP000053259"/>
    </source>
</evidence>
<dbReference type="Pfam" id="PF00561">
    <property type="entry name" value="Abhydrolase_1"/>
    <property type="match status" value="1"/>
</dbReference>
<dbReference type="FunCoup" id="A0A0D1YPS9">
    <property type="interactions" value="38"/>
</dbReference>